<feature type="chain" id="PRO_5046963436" evidence="1">
    <location>
        <begin position="24"/>
        <end position="343"/>
    </location>
</feature>
<accession>A0ABN8LY56</accession>
<gene>
    <name evidence="2" type="ORF">PEVE_00008495</name>
</gene>
<evidence type="ECO:0000256" key="1">
    <source>
        <dbReference type="SAM" id="SignalP"/>
    </source>
</evidence>
<comment type="caution">
    <text evidence="2">The sequence shown here is derived from an EMBL/GenBank/DDBJ whole genome shotgun (WGS) entry which is preliminary data.</text>
</comment>
<sequence length="343" mass="37978">MEKSLIVVFCWIALGFQYNVSRGFMITECLACSNGKLTLSGDETLRDVGVTSSSTGYYWKVRYSQKDKWTDVIYCTSLPVCKMIKPVLPDGTKVRVSANGTLITLVHRAGGNAGDRAQFLFEVWLENGARRHIFKVNFTAICIHTWIAGKANLTKFLSDKLPWDQVIDMEFTDANANKIAYCNTKRCEITVNKNGNDPSINWTNRFDVKGGALVLTDIQKADNGREIRVEVQSGSALGKVHFEKIWILVNIFSGISHAGESHTATVASSVSTTNTVWPSSTVQQSNGVLLFSSVQPVTSVSPSNLTYFLERTRYPTKSSALTTASRKVWIVVTSVITCIFVFV</sequence>
<organism evidence="2 3">
    <name type="scientific">Porites evermanni</name>
    <dbReference type="NCBI Taxonomy" id="104178"/>
    <lineage>
        <taxon>Eukaryota</taxon>
        <taxon>Metazoa</taxon>
        <taxon>Cnidaria</taxon>
        <taxon>Anthozoa</taxon>
        <taxon>Hexacorallia</taxon>
        <taxon>Scleractinia</taxon>
        <taxon>Fungiina</taxon>
        <taxon>Poritidae</taxon>
        <taxon>Porites</taxon>
    </lineage>
</organism>
<proteinExistence type="predicted"/>
<protein>
    <submittedName>
        <fullName evidence="2">Uncharacterized protein</fullName>
    </submittedName>
</protein>
<reference evidence="2 3" key="1">
    <citation type="submission" date="2022-05" db="EMBL/GenBank/DDBJ databases">
        <authorList>
            <consortium name="Genoscope - CEA"/>
            <person name="William W."/>
        </authorList>
    </citation>
    <scope>NUCLEOTIDE SEQUENCE [LARGE SCALE GENOMIC DNA]</scope>
</reference>
<evidence type="ECO:0000313" key="2">
    <source>
        <dbReference type="EMBL" id="CAH3020750.1"/>
    </source>
</evidence>
<keyword evidence="3" id="KW-1185">Reference proteome</keyword>
<feature type="signal peptide" evidence="1">
    <location>
        <begin position="1"/>
        <end position="23"/>
    </location>
</feature>
<evidence type="ECO:0000313" key="3">
    <source>
        <dbReference type="Proteomes" id="UP001159427"/>
    </source>
</evidence>
<name>A0ABN8LY56_9CNID</name>
<keyword evidence="1" id="KW-0732">Signal</keyword>
<dbReference type="Proteomes" id="UP001159427">
    <property type="component" value="Unassembled WGS sequence"/>
</dbReference>
<dbReference type="EMBL" id="CALNXI010000158">
    <property type="protein sequence ID" value="CAH3020750.1"/>
    <property type="molecule type" value="Genomic_DNA"/>
</dbReference>